<evidence type="ECO:0000313" key="2">
    <source>
        <dbReference type="Proteomes" id="UP001433508"/>
    </source>
</evidence>
<name>A0ACC3SW68_LIPKO</name>
<accession>A0ACC3SW68</accession>
<dbReference type="Proteomes" id="UP001433508">
    <property type="component" value="Unassembled WGS sequence"/>
</dbReference>
<comment type="caution">
    <text evidence="1">The sequence shown here is derived from an EMBL/GenBank/DDBJ whole genome shotgun (WGS) entry which is preliminary data.</text>
</comment>
<sequence>MANRKKLVVVTSATGAQGSSVVRYLLEHSSNLYTVRAVTRNTESAKSRELAALGAEVVLGDFNDEVSIRKALSGANILFQNTDFWTSMSEDIEFAQGLTIAKVAAAEPNLEHVVFSALGDPEKLFNGKYKHNLPYNAKARVERAIRKDYPELWAKTTSLLVALYHSNWLTPPFAPVKVADGKFELQNPYPPETYITLTSPEETGIVVDAIIRGGEQFHRRTVSIVSEWISDEKKLQVWAQALGVEATFKHVTPLQYRKRLEAVGFPPYLAQGAQELLSMLGEGVNYISGGDIIDAKTIVDPSHRPKTWEEYVKETDWSSICD</sequence>
<evidence type="ECO:0000313" key="1">
    <source>
        <dbReference type="EMBL" id="KAK9235847.1"/>
    </source>
</evidence>
<proteinExistence type="predicted"/>
<reference evidence="2" key="1">
    <citation type="journal article" date="2024" name="Front. Bioeng. Biotechnol.">
        <title>Genome-scale model development and genomic sequencing of the oleaginous clade Lipomyces.</title>
        <authorList>
            <person name="Czajka J.J."/>
            <person name="Han Y."/>
            <person name="Kim J."/>
            <person name="Mondo S.J."/>
            <person name="Hofstad B.A."/>
            <person name="Robles A."/>
            <person name="Haridas S."/>
            <person name="Riley R."/>
            <person name="LaButti K."/>
            <person name="Pangilinan J."/>
            <person name="Andreopoulos W."/>
            <person name="Lipzen A."/>
            <person name="Yan J."/>
            <person name="Wang M."/>
            <person name="Ng V."/>
            <person name="Grigoriev I.V."/>
            <person name="Spatafora J.W."/>
            <person name="Magnuson J.K."/>
            <person name="Baker S.E."/>
            <person name="Pomraning K.R."/>
        </authorList>
    </citation>
    <scope>NUCLEOTIDE SEQUENCE [LARGE SCALE GENOMIC DNA]</scope>
    <source>
        <strain evidence="2">CBS 7786</strain>
    </source>
</reference>
<organism evidence="1 2">
    <name type="scientific">Lipomyces kononenkoae</name>
    <name type="common">Yeast</name>
    <dbReference type="NCBI Taxonomy" id="34357"/>
    <lineage>
        <taxon>Eukaryota</taxon>
        <taxon>Fungi</taxon>
        <taxon>Dikarya</taxon>
        <taxon>Ascomycota</taxon>
        <taxon>Saccharomycotina</taxon>
        <taxon>Lipomycetes</taxon>
        <taxon>Lipomycetales</taxon>
        <taxon>Lipomycetaceae</taxon>
        <taxon>Lipomyces</taxon>
    </lineage>
</organism>
<keyword evidence="2" id="KW-1185">Reference proteome</keyword>
<protein>
    <submittedName>
        <fullName evidence="1">Uncharacterized protein</fullName>
    </submittedName>
</protein>
<dbReference type="EMBL" id="MU971402">
    <property type="protein sequence ID" value="KAK9235847.1"/>
    <property type="molecule type" value="Genomic_DNA"/>
</dbReference>
<gene>
    <name evidence="1" type="ORF">V1525DRAFT_420941</name>
</gene>